<dbReference type="AlphaFoldDB" id="A0A7X1B496"/>
<dbReference type="Proteomes" id="UP000525652">
    <property type="component" value="Unassembled WGS sequence"/>
</dbReference>
<proteinExistence type="predicted"/>
<name>A0A7X1B496_9BACT</name>
<protein>
    <submittedName>
        <fullName evidence="2">Uncharacterized protein</fullName>
    </submittedName>
</protein>
<comment type="caution">
    <text evidence="2">The sequence shown here is derived from an EMBL/GenBank/DDBJ whole genome shotgun (WGS) entry which is preliminary data.</text>
</comment>
<organism evidence="2 3">
    <name type="scientific">Puniceicoccus vermicola</name>
    <dbReference type="NCBI Taxonomy" id="388746"/>
    <lineage>
        <taxon>Bacteria</taxon>
        <taxon>Pseudomonadati</taxon>
        <taxon>Verrucomicrobiota</taxon>
        <taxon>Opitutia</taxon>
        <taxon>Puniceicoccales</taxon>
        <taxon>Puniceicoccaceae</taxon>
        <taxon>Puniceicoccus</taxon>
    </lineage>
</organism>
<keyword evidence="1" id="KW-0812">Transmembrane</keyword>
<keyword evidence="3" id="KW-1185">Reference proteome</keyword>
<evidence type="ECO:0000313" key="2">
    <source>
        <dbReference type="EMBL" id="MBC2604228.1"/>
    </source>
</evidence>
<evidence type="ECO:0000313" key="3">
    <source>
        <dbReference type="Proteomes" id="UP000525652"/>
    </source>
</evidence>
<evidence type="ECO:0000256" key="1">
    <source>
        <dbReference type="SAM" id="Phobius"/>
    </source>
</evidence>
<keyword evidence="1" id="KW-0472">Membrane</keyword>
<dbReference type="RefSeq" id="WP_185694844.1">
    <property type="nucleotide sequence ID" value="NZ_JACHVA010000140.1"/>
</dbReference>
<reference evidence="2 3" key="1">
    <citation type="submission" date="2020-07" db="EMBL/GenBank/DDBJ databases">
        <authorList>
            <person name="Feng X."/>
        </authorList>
    </citation>
    <scope>NUCLEOTIDE SEQUENCE [LARGE SCALE GENOMIC DNA]</scope>
    <source>
        <strain evidence="2 3">JCM14086</strain>
    </source>
</reference>
<gene>
    <name evidence="2" type="ORF">H5P30_20805</name>
</gene>
<accession>A0A7X1B496</accession>
<sequence length="103" mass="11392">MNIVSILSKVPWGLVIDKSPDVLEKGKAILRKLKNNDSKEEAVTDMAQLLNEQGQLIEILSEQNHQLFEAVTSLARRQRILWAISILSLATAAGSLLYLATAH</sequence>
<dbReference type="EMBL" id="JACHVA010000140">
    <property type="protein sequence ID" value="MBC2604228.1"/>
    <property type="molecule type" value="Genomic_DNA"/>
</dbReference>
<feature type="transmembrane region" description="Helical" evidence="1">
    <location>
        <begin position="80"/>
        <end position="100"/>
    </location>
</feature>
<keyword evidence="1" id="KW-1133">Transmembrane helix</keyword>